<dbReference type="PANTHER" id="PTHR23308">
    <property type="entry name" value="NUCLEAR INHIBITOR OF PROTEIN PHOSPHATASE-1"/>
    <property type="match status" value="1"/>
</dbReference>
<keyword evidence="3" id="KW-1185">Reference proteome</keyword>
<evidence type="ECO:0000313" key="3">
    <source>
        <dbReference type="Proteomes" id="UP001154265"/>
    </source>
</evidence>
<dbReference type="SUPFAM" id="SSF49879">
    <property type="entry name" value="SMAD/FHA domain"/>
    <property type="match status" value="1"/>
</dbReference>
<protein>
    <submittedName>
        <fullName evidence="2">FHA domain-containing protein</fullName>
    </submittedName>
</protein>
<name>A0ABT6EZB3_9SYNE</name>
<dbReference type="CDD" id="cd00060">
    <property type="entry name" value="FHA"/>
    <property type="match status" value="1"/>
</dbReference>
<reference evidence="2" key="1">
    <citation type="journal article" date="2022" name="Genome Biol. Evol.">
        <title>A New Gene Family Diagnostic for Intracellular Biomineralization of Amorphous Ca Carbonates by Cyanobacteria.</title>
        <authorList>
            <person name="Benzerara K."/>
            <person name="Duprat E."/>
            <person name="Bitard-Feildel T."/>
            <person name="Caumes G."/>
            <person name="Cassier-Chauvat C."/>
            <person name="Chauvat F."/>
            <person name="Dezi M."/>
            <person name="Diop S.I."/>
            <person name="Gaschignard G."/>
            <person name="Gorgen S."/>
            <person name="Gugger M."/>
            <person name="Lopez-Garcia P."/>
            <person name="Millet M."/>
            <person name="Skouri-Panet F."/>
            <person name="Moreira D."/>
            <person name="Callebaut I."/>
        </authorList>
    </citation>
    <scope>NUCLEOTIDE SEQUENCE</scope>
    <source>
        <strain evidence="2">G9</strain>
    </source>
</reference>
<dbReference type="InterPro" id="IPR000253">
    <property type="entry name" value="FHA_dom"/>
</dbReference>
<dbReference type="InterPro" id="IPR008984">
    <property type="entry name" value="SMAD_FHA_dom_sf"/>
</dbReference>
<dbReference type="Proteomes" id="UP001154265">
    <property type="component" value="Unassembled WGS sequence"/>
</dbReference>
<accession>A0ABT6EZB3</accession>
<gene>
    <name evidence="2" type="ORF">L3556_08300</name>
</gene>
<proteinExistence type="predicted"/>
<dbReference type="Gene3D" id="2.60.200.20">
    <property type="match status" value="1"/>
</dbReference>
<organism evidence="2 3">
    <name type="scientific">Candidatus Synechococcus calcipolaris G9</name>
    <dbReference type="NCBI Taxonomy" id="1497997"/>
    <lineage>
        <taxon>Bacteria</taxon>
        <taxon>Bacillati</taxon>
        <taxon>Cyanobacteriota</taxon>
        <taxon>Cyanophyceae</taxon>
        <taxon>Synechococcales</taxon>
        <taxon>Synechococcaceae</taxon>
        <taxon>Synechococcus</taxon>
    </lineage>
</organism>
<reference evidence="2" key="2">
    <citation type="submission" date="2022-01" db="EMBL/GenBank/DDBJ databases">
        <authorList>
            <person name="Zivanovic Y."/>
            <person name="Moreira D."/>
            <person name="Lopez-Garcia P."/>
        </authorList>
    </citation>
    <scope>NUCLEOTIDE SEQUENCE</scope>
    <source>
        <strain evidence="2">G9</strain>
    </source>
</reference>
<comment type="caution">
    <text evidence="2">The sequence shown here is derived from an EMBL/GenBank/DDBJ whole genome shotgun (WGS) entry which is preliminary data.</text>
</comment>
<dbReference type="Pfam" id="PF00498">
    <property type="entry name" value="FHA"/>
    <property type="match status" value="1"/>
</dbReference>
<evidence type="ECO:0000313" key="2">
    <source>
        <dbReference type="EMBL" id="MDG2990927.1"/>
    </source>
</evidence>
<dbReference type="PROSITE" id="PS50006">
    <property type="entry name" value="FHA_DOMAIN"/>
    <property type="match status" value="1"/>
</dbReference>
<dbReference type="RefSeq" id="WP_277866816.1">
    <property type="nucleotide sequence ID" value="NZ_JAKKUT010000002.1"/>
</dbReference>
<dbReference type="EMBL" id="JAKKUT010000002">
    <property type="protein sequence ID" value="MDG2990927.1"/>
    <property type="molecule type" value="Genomic_DNA"/>
</dbReference>
<dbReference type="InterPro" id="IPR050923">
    <property type="entry name" value="Cell_Proc_Reg/RNA_Proc"/>
</dbReference>
<evidence type="ECO:0000259" key="1">
    <source>
        <dbReference type="PROSITE" id="PS50006"/>
    </source>
</evidence>
<feature type="domain" description="FHA" evidence="1">
    <location>
        <begin position="27"/>
        <end position="77"/>
    </location>
</feature>
<dbReference type="SMART" id="SM00240">
    <property type="entry name" value="FHA"/>
    <property type="match status" value="1"/>
</dbReference>
<sequence>MVAQFPQLVISTESGTYVVPLTQGKSWVIGRGKDCTIVLPDRWSSRRHGMVQRLDNDDYYLIDLGSRNGCILNGQAIQVPTLLKTGDRFTIGRTTLEFRTAEATSTIPPEPTSDERPVVLLIQPPGIQAQVWQELLISQDMEVIIESGQANSRRIISDFIGVMKRLPNLLFLDSQLEEPDISKLLQWCKATHAKMRIVIIDRYDNHISPIQRQWANQQGALDWFPALPDEDFTVHGAEVAAQLKRILKILNWGPLKQDTLASALLNLQLSWSDDAPSQLLSEFITPP</sequence>